<organism evidence="9 11">
    <name type="scientific">Candidatus Iainarchaeum sp</name>
    <dbReference type="NCBI Taxonomy" id="3101447"/>
    <lineage>
        <taxon>Archaea</taxon>
        <taxon>Candidatus Iainarchaeota</taxon>
        <taxon>Candidatus Iainarchaeia</taxon>
        <taxon>Candidatus Iainarchaeales</taxon>
        <taxon>Candidatus Iainarchaeaceae</taxon>
        <taxon>Candidatus Iainarchaeum</taxon>
    </lineage>
</organism>
<evidence type="ECO:0000256" key="3">
    <source>
        <dbReference type="ARBA" id="ARBA00022729"/>
    </source>
</evidence>
<dbReference type="EMBL" id="JAGVWF010000027">
    <property type="protein sequence ID" value="MBS3059180.1"/>
    <property type="molecule type" value="Genomic_DNA"/>
</dbReference>
<name>A0A7J4IR14_9ARCH</name>
<feature type="domain" description="Thioredoxin" evidence="8">
    <location>
        <begin position="26"/>
        <end position="220"/>
    </location>
</feature>
<reference evidence="10" key="3">
    <citation type="submission" date="2021-05" db="EMBL/GenBank/DDBJ databases">
        <title>Protein family content uncovers lineage relationships and bacterial pathway maintenance mechanisms in DPANN archaea.</title>
        <authorList>
            <person name="Castelle C.J."/>
            <person name="Meheust R."/>
            <person name="Jaffe A.L."/>
            <person name="Seitz K."/>
            <person name="Gong X."/>
            <person name="Baker B.J."/>
            <person name="Banfield J.F."/>
        </authorList>
    </citation>
    <scope>NUCLEOTIDE SEQUENCE</scope>
    <source>
        <strain evidence="10">RIFCSPHIGHO2_01_FULL_GW2011_AR10_43_9</strain>
    </source>
</reference>
<evidence type="ECO:0000313" key="10">
    <source>
        <dbReference type="EMBL" id="MBS3059180.1"/>
    </source>
</evidence>
<keyword evidence="7" id="KW-1133">Transmembrane helix</keyword>
<protein>
    <submittedName>
        <fullName evidence="9">Thioredoxin domain-containing protein</fullName>
    </submittedName>
</protein>
<proteinExistence type="inferred from homology"/>
<keyword evidence="4" id="KW-0560">Oxidoreductase</keyword>
<keyword evidence="7" id="KW-0472">Membrane</keyword>
<evidence type="ECO:0000256" key="4">
    <source>
        <dbReference type="ARBA" id="ARBA00023002"/>
    </source>
</evidence>
<evidence type="ECO:0000256" key="1">
    <source>
        <dbReference type="ARBA" id="ARBA00005791"/>
    </source>
</evidence>
<comment type="similarity">
    <text evidence="2">Belongs to the glutaredoxin family.</text>
</comment>
<dbReference type="PANTHER" id="PTHR13887">
    <property type="entry name" value="GLUTATHIONE S-TRANSFERASE KAPPA"/>
    <property type="match status" value="1"/>
</dbReference>
<feature type="transmembrane region" description="Helical" evidence="7">
    <location>
        <begin position="21"/>
        <end position="39"/>
    </location>
</feature>
<dbReference type="InterPro" id="IPR012336">
    <property type="entry name" value="Thioredoxin-like_fold"/>
</dbReference>
<evidence type="ECO:0000313" key="9">
    <source>
        <dbReference type="EMBL" id="HIH07872.1"/>
    </source>
</evidence>
<keyword evidence="6" id="KW-0676">Redox-active center</keyword>
<evidence type="ECO:0000256" key="5">
    <source>
        <dbReference type="ARBA" id="ARBA00023157"/>
    </source>
</evidence>
<dbReference type="GO" id="GO:0016491">
    <property type="term" value="F:oxidoreductase activity"/>
    <property type="evidence" value="ECO:0007669"/>
    <property type="project" value="UniProtKB-KW"/>
</dbReference>
<dbReference type="AlphaFoldDB" id="A0A7J4IR14"/>
<evidence type="ECO:0000256" key="2">
    <source>
        <dbReference type="ARBA" id="ARBA00007787"/>
    </source>
</evidence>
<dbReference type="InterPro" id="IPR036249">
    <property type="entry name" value="Thioredoxin-like_sf"/>
</dbReference>
<keyword evidence="5" id="KW-1015">Disulfide bond</keyword>
<comment type="caution">
    <text evidence="9">The sequence shown here is derived from an EMBL/GenBank/DDBJ whole genome shotgun (WGS) entry which is preliminary data.</text>
</comment>
<accession>A0A7J4IR14</accession>
<evidence type="ECO:0000256" key="6">
    <source>
        <dbReference type="ARBA" id="ARBA00023284"/>
    </source>
</evidence>
<evidence type="ECO:0000313" key="11">
    <source>
        <dbReference type="Proteomes" id="UP000577419"/>
    </source>
</evidence>
<keyword evidence="7" id="KW-0812">Transmembrane</keyword>
<dbReference type="SUPFAM" id="SSF52833">
    <property type="entry name" value="Thioredoxin-like"/>
    <property type="match status" value="1"/>
</dbReference>
<dbReference type="Gene3D" id="3.40.30.10">
    <property type="entry name" value="Glutaredoxin"/>
    <property type="match status" value="1"/>
</dbReference>
<dbReference type="EMBL" id="DUFG01000005">
    <property type="protein sequence ID" value="HIH07872.1"/>
    <property type="molecule type" value="Genomic_DNA"/>
</dbReference>
<evidence type="ECO:0000256" key="7">
    <source>
        <dbReference type="SAM" id="Phobius"/>
    </source>
</evidence>
<reference evidence="9" key="1">
    <citation type="journal article" date="2020" name="bioRxiv">
        <title>A rank-normalized archaeal taxonomy based on genome phylogeny resolves widespread incomplete and uneven classifications.</title>
        <authorList>
            <person name="Rinke C."/>
            <person name="Chuvochina M."/>
            <person name="Mussig A.J."/>
            <person name="Chaumeil P.-A."/>
            <person name="Waite D.W."/>
            <person name="Whitman W.B."/>
            <person name="Parks D.H."/>
            <person name="Hugenholtz P."/>
        </authorList>
    </citation>
    <scope>NUCLEOTIDE SEQUENCE</scope>
    <source>
        <strain evidence="9">UBA10011</strain>
    </source>
</reference>
<dbReference type="PROSITE" id="PS51352">
    <property type="entry name" value="THIOREDOXIN_2"/>
    <property type="match status" value="1"/>
</dbReference>
<reference evidence="10" key="2">
    <citation type="submission" date="2021-03" db="EMBL/GenBank/DDBJ databases">
        <authorList>
            <person name="Jaffe A."/>
        </authorList>
    </citation>
    <scope>NUCLEOTIDE SEQUENCE</scope>
    <source>
        <strain evidence="10">RIFCSPHIGHO2_01_FULL_GW2011_AR10_43_9</strain>
    </source>
</reference>
<dbReference type="PANTHER" id="PTHR13887:SF14">
    <property type="entry name" value="DISULFIDE BOND FORMATION PROTEIN D"/>
    <property type="match status" value="1"/>
</dbReference>
<dbReference type="Proteomes" id="UP000577419">
    <property type="component" value="Unassembled WGS sequence"/>
</dbReference>
<evidence type="ECO:0000259" key="8">
    <source>
        <dbReference type="PROSITE" id="PS51352"/>
    </source>
</evidence>
<gene>
    <name evidence="9" type="ORF">HA237_00710</name>
    <name evidence="10" type="ORF">J4224_02005</name>
</gene>
<keyword evidence="3" id="KW-0732">Signal</keyword>
<comment type="similarity">
    <text evidence="1">Belongs to the thioredoxin family. DsbA subfamily.</text>
</comment>
<sequence length="220" mass="24130">MSKLREMRSVQQEKKGFDWTYVAIAVVVGLALFSVYFIFFQPSPNGQAVGNTAGIEDDDPFKGGVNAPVTIVEFSDFQCPACAAAAPTVKRIAEAYGDKVKIVYRDFPLINTHPFAQKAAEAAECADEQGKFWEMHDVLFQNQQSLGVPALKQYAVELDLNQEQFNSCLDSSKYAAEVASDESAGISLGVRGTPTFFINGVRYSNMSFEQFKAVIDPLLG</sequence>
<dbReference type="InterPro" id="IPR013766">
    <property type="entry name" value="Thioredoxin_domain"/>
</dbReference>
<dbReference type="Proteomes" id="UP000683213">
    <property type="component" value="Unassembled WGS sequence"/>
</dbReference>
<dbReference type="Pfam" id="PF13462">
    <property type="entry name" value="Thioredoxin_4"/>
    <property type="match status" value="1"/>
</dbReference>